<evidence type="ECO:0000256" key="1">
    <source>
        <dbReference type="ARBA" id="ARBA00009129"/>
    </source>
</evidence>
<comment type="similarity">
    <text evidence="1">Belongs to the UPF0337 (CsbD) family.</text>
</comment>
<dbReference type="InterPro" id="IPR008462">
    <property type="entry name" value="CsbD"/>
</dbReference>
<dbReference type="Gene3D" id="1.10.1470.10">
    <property type="entry name" value="YjbJ"/>
    <property type="match status" value="1"/>
</dbReference>
<sequence length="87" mass="9184">MNTDKATTSAAADKAKGRANEVIGTVKAKVGSLTGDRELEAKGHAQNAEGKVDRVKGEIKEKIDDAKNVVKAGVEAVKDKVNEARRP</sequence>
<dbReference type="EMBL" id="SOBT01000008">
    <property type="protein sequence ID" value="TDU32198.1"/>
    <property type="molecule type" value="Genomic_DNA"/>
</dbReference>
<proteinExistence type="inferred from homology"/>
<organism evidence="3 4">
    <name type="scientific">Panacagrimonas perspica</name>
    <dbReference type="NCBI Taxonomy" id="381431"/>
    <lineage>
        <taxon>Bacteria</taxon>
        <taxon>Pseudomonadati</taxon>
        <taxon>Pseudomonadota</taxon>
        <taxon>Gammaproteobacteria</taxon>
        <taxon>Nevskiales</taxon>
        <taxon>Nevskiaceae</taxon>
        <taxon>Panacagrimonas</taxon>
    </lineage>
</organism>
<name>A0A4R7PDL8_9GAMM</name>
<accession>A0A4R7PDL8</accession>
<dbReference type="Proteomes" id="UP000295341">
    <property type="component" value="Unassembled WGS sequence"/>
</dbReference>
<protein>
    <submittedName>
        <fullName evidence="3">CsbD-like protein</fullName>
    </submittedName>
</protein>
<evidence type="ECO:0000313" key="3">
    <source>
        <dbReference type="EMBL" id="TDU32198.1"/>
    </source>
</evidence>
<dbReference type="SUPFAM" id="SSF69047">
    <property type="entry name" value="Hypothetical protein YjbJ"/>
    <property type="match status" value="1"/>
</dbReference>
<reference evidence="3 4" key="1">
    <citation type="submission" date="2019-03" db="EMBL/GenBank/DDBJ databases">
        <title>Genomic Encyclopedia of Type Strains, Phase IV (KMG-IV): sequencing the most valuable type-strain genomes for metagenomic binning, comparative biology and taxonomic classification.</title>
        <authorList>
            <person name="Goeker M."/>
        </authorList>
    </citation>
    <scope>NUCLEOTIDE SEQUENCE [LARGE SCALE GENOMIC DNA]</scope>
    <source>
        <strain evidence="3 4">DSM 26377</strain>
    </source>
</reference>
<dbReference type="AlphaFoldDB" id="A0A4R7PDL8"/>
<dbReference type="Pfam" id="PF05532">
    <property type="entry name" value="CsbD"/>
    <property type="match status" value="1"/>
</dbReference>
<keyword evidence="4" id="KW-1185">Reference proteome</keyword>
<dbReference type="OrthoDB" id="7068274at2"/>
<feature type="domain" description="CsbD-like" evidence="2">
    <location>
        <begin position="13"/>
        <end position="52"/>
    </location>
</feature>
<evidence type="ECO:0000259" key="2">
    <source>
        <dbReference type="Pfam" id="PF05532"/>
    </source>
</evidence>
<gene>
    <name evidence="3" type="ORF">DFR24_1587</name>
</gene>
<dbReference type="RefSeq" id="WP_133880716.1">
    <property type="nucleotide sequence ID" value="NZ_MWIN01000030.1"/>
</dbReference>
<comment type="caution">
    <text evidence="3">The sequence shown here is derived from an EMBL/GenBank/DDBJ whole genome shotgun (WGS) entry which is preliminary data.</text>
</comment>
<dbReference type="InterPro" id="IPR036629">
    <property type="entry name" value="YjbJ_sf"/>
</dbReference>
<evidence type="ECO:0000313" key="4">
    <source>
        <dbReference type="Proteomes" id="UP000295341"/>
    </source>
</evidence>